<keyword evidence="1" id="KW-0472">Membrane</keyword>
<dbReference type="EMBL" id="EQ962657">
    <property type="protein sequence ID" value="EED14728.1"/>
    <property type="molecule type" value="Genomic_DNA"/>
</dbReference>
<name>B8MJD9_TALSN</name>
<evidence type="ECO:0000313" key="3">
    <source>
        <dbReference type="EMBL" id="EED14728.1"/>
    </source>
</evidence>
<feature type="transmembrane region" description="Helical" evidence="1">
    <location>
        <begin position="6"/>
        <end position="27"/>
    </location>
</feature>
<gene>
    <name evidence="3" type="ORF">TSTA_042030</name>
</gene>
<dbReference type="GeneID" id="8102980"/>
<feature type="domain" description="DUF7702" evidence="2">
    <location>
        <begin position="6"/>
        <end position="252"/>
    </location>
</feature>
<dbReference type="STRING" id="441959.B8MJD9"/>
<dbReference type="RefSeq" id="XP_002484681.1">
    <property type="nucleotide sequence ID" value="XM_002484636.1"/>
</dbReference>
<dbReference type="AlphaFoldDB" id="B8MJD9"/>
<sequence length="304" mass="33303">MHLGTSSIIAIAELVVYIPAIILAFFVCARHSFSRSSGWYYTFTLCLIRIVGAVCQLLTLADTTSVGLVKAVLVLNHIGLTPLLLSTLGMLSRIVDWINARSSSPLLSVTHFRLAQLFVVLGAVFGIIGAVNSGSSSNGSNNSDIDPSSPSVWSHVAVICYVVTYAMLVYMIFRSLPFVQMIPPQERILVPAIGLALPLVFVRLLYQVLIVFVHRGTFSRLNGPILVQVLMSLVVEFLVVTIFLLVGLKLDRLEESEQGPILSRPWKNRDKRRRKHRQGVYSESAAPITGGHEMGPGAYMGRGV</sequence>
<protein>
    <recommendedName>
        <fullName evidence="2">DUF7702 domain-containing protein</fullName>
    </recommendedName>
</protein>
<dbReference type="Pfam" id="PF24800">
    <property type="entry name" value="DUF7702"/>
    <property type="match status" value="1"/>
</dbReference>
<evidence type="ECO:0000313" key="4">
    <source>
        <dbReference type="Proteomes" id="UP000001745"/>
    </source>
</evidence>
<organism evidence="3 4">
    <name type="scientific">Talaromyces stipitatus (strain ATCC 10500 / CBS 375.48 / QM 6759 / NRRL 1006)</name>
    <name type="common">Penicillium stipitatum</name>
    <dbReference type="NCBI Taxonomy" id="441959"/>
    <lineage>
        <taxon>Eukaryota</taxon>
        <taxon>Fungi</taxon>
        <taxon>Dikarya</taxon>
        <taxon>Ascomycota</taxon>
        <taxon>Pezizomycotina</taxon>
        <taxon>Eurotiomycetes</taxon>
        <taxon>Eurotiomycetidae</taxon>
        <taxon>Eurotiales</taxon>
        <taxon>Trichocomaceae</taxon>
        <taxon>Talaromyces</taxon>
        <taxon>Talaromyces sect. Talaromyces</taxon>
    </lineage>
</organism>
<dbReference type="PANTHER" id="PTHR42109">
    <property type="entry name" value="UNPLACED GENOMIC SCAFFOLD UM_SCAF_CONTIG_1.265, WHOLE GENOME SHOTGUN SEQUENCE"/>
    <property type="match status" value="1"/>
</dbReference>
<dbReference type="OrthoDB" id="2560628at2759"/>
<proteinExistence type="predicted"/>
<keyword evidence="1" id="KW-1133">Transmembrane helix</keyword>
<feature type="transmembrane region" description="Helical" evidence="1">
    <location>
        <begin position="152"/>
        <end position="176"/>
    </location>
</feature>
<keyword evidence="1" id="KW-0812">Transmembrane</keyword>
<dbReference type="InterPro" id="IPR056119">
    <property type="entry name" value="DUF7702"/>
</dbReference>
<dbReference type="eggNOG" id="ENOG502SCPV">
    <property type="taxonomic scope" value="Eukaryota"/>
</dbReference>
<evidence type="ECO:0000259" key="2">
    <source>
        <dbReference type="Pfam" id="PF24800"/>
    </source>
</evidence>
<feature type="transmembrane region" description="Helical" evidence="1">
    <location>
        <begin position="188"/>
        <end position="213"/>
    </location>
</feature>
<reference evidence="4" key="1">
    <citation type="journal article" date="2015" name="Genome Announc.">
        <title>Genome sequence of the AIDS-associated pathogen Penicillium marneffei (ATCC18224) and its near taxonomic relative Talaromyces stipitatus (ATCC10500).</title>
        <authorList>
            <person name="Nierman W.C."/>
            <person name="Fedorova-Abrams N.D."/>
            <person name="Andrianopoulos A."/>
        </authorList>
    </citation>
    <scope>NUCLEOTIDE SEQUENCE [LARGE SCALE GENOMIC DNA]</scope>
    <source>
        <strain evidence="4">ATCC 10500 / CBS 375.48 / QM 6759 / NRRL 1006</strain>
    </source>
</reference>
<dbReference type="OMA" id="AGREWKM"/>
<dbReference type="PANTHER" id="PTHR42109:SF2">
    <property type="entry name" value="INTEGRAL MEMBRANE PROTEIN"/>
    <property type="match status" value="1"/>
</dbReference>
<feature type="transmembrane region" description="Helical" evidence="1">
    <location>
        <begin position="71"/>
        <end position="91"/>
    </location>
</feature>
<keyword evidence="4" id="KW-1185">Reference proteome</keyword>
<evidence type="ECO:0000256" key="1">
    <source>
        <dbReference type="SAM" id="Phobius"/>
    </source>
</evidence>
<dbReference type="HOGENOM" id="CLU_064985_0_1_1"/>
<feature type="transmembrane region" description="Helical" evidence="1">
    <location>
        <begin position="39"/>
        <end position="59"/>
    </location>
</feature>
<feature type="transmembrane region" description="Helical" evidence="1">
    <location>
        <begin position="112"/>
        <end position="132"/>
    </location>
</feature>
<accession>B8MJD9</accession>
<dbReference type="VEuPathDB" id="FungiDB:TSTA_042030"/>
<dbReference type="PhylomeDB" id="B8MJD9"/>
<dbReference type="Proteomes" id="UP000001745">
    <property type="component" value="Unassembled WGS sequence"/>
</dbReference>
<feature type="transmembrane region" description="Helical" evidence="1">
    <location>
        <begin position="225"/>
        <end position="248"/>
    </location>
</feature>
<dbReference type="InParanoid" id="B8MJD9"/>